<dbReference type="InterPro" id="IPR036442">
    <property type="entry name" value="ProQ/FinO_sf"/>
</dbReference>
<feature type="region of interest" description="Disordered" evidence="2">
    <location>
        <begin position="49"/>
        <end position="84"/>
    </location>
</feature>
<reference evidence="4 5" key="1">
    <citation type="submission" date="2015-03" db="EMBL/GenBank/DDBJ databases">
        <authorList>
            <consortium name="Pathogen Informatics"/>
            <person name="Murphy D."/>
        </authorList>
    </citation>
    <scope>NUCLEOTIDE SEQUENCE [LARGE SCALE GENOMIC DNA]</scope>
    <source>
        <strain evidence="5">type strain: CIP110230</strain>
    </source>
</reference>
<keyword evidence="1" id="KW-0694">RNA-binding</keyword>
<dbReference type="Gene3D" id="1.10.1710.10">
    <property type="entry name" value="ProQ/FinO domain"/>
    <property type="match status" value="1"/>
</dbReference>
<dbReference type="SUPFAM" id="SSF48657">
    <property type="entry name" value="FinO-like"/>
    <property type="match status" value="1"/>
</dbReference>
<evidence type="ECO:0000313" key="5">
    <source>
        <dbReference type="Proteomes" id="UP000044625"/>
    </source>
</evidence>
<feature type="compositionally biased region" description="Basic and acidic residues" evidence="2">
    <location>
        <begin position="54"/>
        <end position="72"/>
    </location>
</feature>
<gene>
    <name evidence="4" type="primary">finO_1</name>
    <name evidence="4" type="ORF">ERS137968_04689</name>
</gene>
<dbReference type="InterPro" id="IPR016103">
    <property type="entry name" value="ProQ/FinO"/>
</dbReference>
<evidence type="ECO:0000256" key="2">
    <source>
        <dbReference type="SAM" id="MobiDB-lite"/>
    </source>
</evidence>
<organism evidence="4 5">
    <name type="scientific">Yersinia pekkanenii</name>
    <dbReference type="NCBI Taxonomy" id="1288385"/>
    <lineage>
        <taxon>Bacteria</taxon>
        <taxon>Pseudomonadati</taxon>
        <taxon>Pseudomonadota</taxon>
        <taxon>Gammaproteobacteria</taxon>
        <taxon>Enterobacterales</taxon>
        <taxon>Yersiniaceae</taxon>
        <taxon>Yersinia</taxon>
    </lineage>
</organism>
<feature type="region of interest" description="Disordered" evidence="2">
    <location>
        <begin position="1"/>
        <end position="25"/>
    </location>
</feature>
<evidence type="ECO:0000256" key="1">
    <source>
        <dbReference type="ARBA" id="ARBA00022884"/>
    </source>
</evidence>
<comment type="caution">
    <text evidence="4">The sequence shown here is derived from an EMBL/GenBank/DDBJ whole genome shotgun (WGS) entry which is preliminary data.</text>
</comment>
<dbReference type="RefSeq" id="WP_050692071.1">
    <property type="nucleotide sequence ID" value="NZ_CAWMMU010000061.1"/>
</dbReference>
<name>A0ABM9TVN7_9GAMM</name>
<accession>A0ABM9TVN7</accession>
<evidence type="ECO:0000313" key="4">
    <source>
        <dbReference type="EMBL" id="CRY69537.1"/>
    </source>
</evidence>
<feature type="domain" description="ProQ/FinO" evidence="3">
    <location>
        <begin position="83"/>
        <end position="198"/>
    </location>
</feature>
<dbReference type="Proteomes" id="UP000044625">
    <property type="component" value="Unassembled WGS sequence"/>
</dbReference>
<dbReference type="Pfam" id="PF04352">
    <property type="entry name" value="ProQ"/>
    <property type="match status" value="1"/>
</dbReference>
<dbReference type="EMBL" id="CWJL01000061">
    <property type="protein sequence ID" value="CRY69537.1"/>
    <property type="molecule type" value="Genomic_DNA"/>
</dbReference>
<sequence>MTGERKILTLKRKSPPDAQVNTGETPLILSRNKIRVEAVPVMRKHKKPVITAVEKTEQPRTPKNETPERVVNEPKSVSPPKPPRMLPYDEAVGIMEGYWPGLFDGQQPRLMKVNIREDFYHDIERRALPLSYKVLRRCLRAITRSPNYLSQVLTDAPRYDLDGVAHGHVTDQEYQYALERLAKMGFRAHFLQKSHLIDASH</sequence>
<protein>
    <submittedName>
        <fullName evidence="4">Conjugal transfer fertility inhibition protein FinO</fullName>
    </submittedName>
</protein>
<evidence type="ECO:0000259" key="3">
    <source>
        <dbReference type="SMART" id="SM00945"/>
    </source>
</evidence>
<keyword evidence="5" id="KW-1185">Reference proteome</keyword>
<dbReference type="SMART" id="SM00945">
    <property type="entry name" value="ProQ"/>
    <property type="match status" value="1"/>
</dbReference>
<proteinExistence type="predicted"/>